<evidence type="ECO:0000256" key="4">
    <source>
        <dbReference type="SAM" id="SignalP"/>
    </source>
</evidence>
<dbReference type="RefSeq" id="WP_344905241.1">
    <property type="nucleotide sequence ID" value="NZ_BAAAYO010000002.1"/>
</dbReference>
<dbReference type="Pfam" id="PF00965">
    <property type="entry name" value="TIMP"/>
    <property type="match status" value="1"/>
</dbReference>
<dbReference type="SUPFAM" id="SSF50242">
    <property type="entry name" value="TIMP-like"/>
    <property type="match status" value="1"/>
</dbReference>
<comment type="subcellular location">
    <subcellularLocation>
        <location evidence="1">Secreted</location>
    </subcellularLocation>
</comment>
<dbReference type="Proteomes" id="UP001589619">
    <property type="component" value="Unassembled WGS sequence"/>
</dbReference>
<gene>
    <name evidence="5" type="ORF">ACFFNY_04670</name>
</gene>
<keyword evidence="4" id="KW-0732">Signal</keyword>
<evidence type="ECO:0000256" key="2">
    <source>
        <dbReference type="ARBA" id="ARBA00022525"/>
    </source>
</evidence>
<proteinExistence type="predicted"/>
<keyword evidence="3" id="KW-0812">Transmembrane</keyword>
<name>A0ABV5VRK5_9BACL</name>
<comment type="caution">
    <text evidence="5">The sequence shown here is derived from an EMBL/GenBank/DDBJ whole genome shotgun (WGS) entry which is preliminary data.</text>
</comment>
<evidence type="ECO:0000256" key="1">
    <source>
        <dbReference type="ARBA" id="ARBA00004613"/>
    </source>
</evidence>
<keyword evidence="3" id="KW-1133">Transmembrane helix</keyword>
<keyword evidence="6" id="KW-1185">Reference proteome</keyword>
<evidence type="ECO:0000313" key="5">
    <source>
        <dbReference type="EMBL" id="MFB9750862.1"/>
    </source>
</evidence>
<feature type="signal peptide" evidence="4">
    <location>
        <begin position="1"/>
        <end position="29"/>
    </location>
</feature>
<keyword evidence="2" id="KW-0964">Secreted</keyword>
<dbReference type="InterPro" id="IPR008993">
    <property type="entry name" value="TIMP-like_OB-fold"/>
</dbReference>
<accession>A0ABV5VRK5</accession>
<feature type="transmembrane region" description="Helical" evidence="3">
    <location>
        <begin position="161"/>
        <end position="183"/>
    </location>
</feature>
<dbReference type="EMBL" id="JBHMAG010000004">
    <property type="protein sequence ID" value="MFB9750862.1"/>
    <property type="molecule type" value="Genomic_DNA"/>
</dbReference>
<reference evidence="5 6" key="1">
    <citation type="submission" date="2024-09" db="EMBL/GenBank/DDBJ databases">
        <authorList>
            <person name="Sun Q."/>
            <person name="Mori K."/>
        </authorList>
    </citation>
    <scope>NUCLEOTIDE SEQUENCE [LARGE SCALE GENOMIC DNA]</scope>
    <source>
        <strain evidence="5 6">JCM 12520</strain>
    </source>
</reference>
<dbReference type="InterPro" id="IPR001820">
    <property type="entry name" value="TIMP"/>
</dbReference>
<evidence type="ECO:0000256" key="3">
    <source>
        <dbReference type="SAM" id="Phobius"/>
    </source>
</evidence>
<keyword evidence="3" id="KW-0472">Membrane</keyword>
<dbReference type="Gene3D" id="2.40.50.120">
    <property type="match status" value="1"/>
</dbReference>
<sequence length="188" mass="19506">MAKKTLFWAVCGMLALGMWLFVVPDQASACSCAGPRPVAEELVRKSAIFSGKVVSVAKPKGLNVSTADLVAVKLQVEDVWKGQVSAETVVYTASASPSCGYEGFAANERFIVFAYEADGKLKTGLCERTKPLAAATEELAALGAGYAPVAGSGPEDRSRSIVPVSIAAGVAAAAVAAVLLFALRRKRP</sequence>
<organism evidence="5 6">
    <name type="scientific">Paenibacillus hodogayensis</name>
    <dbReference type="NCBI Taxonomy" id="279208"/>
    <lineage>
        <taxon>Bacteria</taxon>
        <taxon>Bacillati</taxon>
        <taxon>Bacillota</taxon>
        <taxon>Bacilli</taxon>
        <taxon>Bacillales</taxon>
        <taxon>Paenibacillaceae</taxon>
        <taxon>Paenibacillus</taxon>
    </lineage>
</organism>
<evidence type="ECO:0000313" key="6">
    <source>
        <dbReference type="Proteomes" id="UP001589619"/>
    </source>
</evidence>
<evidence type="ECO:0008006" key="7">
    <source>
        <dbReference type="Google" id="ProtNLM"/>
    </source>
</evidence>
<protein>
    <recommendedName>
        <fullName evidence="7">Tissue inhibitor of metalloproteinase</fullName>
    </recommendedName>
</protein>
<feature type="chain" id="PRO_5045926116" description="Tissue inhibitor of metalloproteinase" evidence="4">
    <location>
        <begin position="30"/>
        <end position="188"/>
    </location>
</feature>